<evidence type="ECO:0000313" key="4">
    <source>
        <dbReference type="Proteomes" id="UP000761534"/>
    </source>
</evidence>
<evidence type="ECO:0000313" key="3">
    <source>
        <dbReference type="EMBL" id="KAA8904439.1"/>
    </source>
</evidence>
<feature type="compositionally biased region" description="Low complexity" evidence="2">
    <location>
        <begin position="528"/>
        <end position="548"/>
    </location>
</feature>
<feature type="compositionally biased region" description="Polar residues" evidence="2">
    <location>
        <begin position="327"/>
        <end position="349"/>
    </location>
</feature>
<feature type="compositionally biased region" description="Polar residues" evidence="2">
    <location>
        <begin position="432"/>
        <end position="444"/>
    </location>
</feature>
<protein>
    <submittedName>
        <fullName evidence="3">Uncharacterized protein</fullName>
    </submittedName>
</protein>
<feature type="region of interest" description="Disordered" evidence="2">
    <location>
        <begin position="764"/>
        <end position="802"/>
    </location>
</feature>
<comment type="caution">
    <text evidence="3">The sequence shown here is derived from an EMBL/GenBank/DDBJ whole genome shotgun (WGS) entry which is preliminary data.</text>
</comment>
<accession>A0A642USH9</accession>
<keyword evidence="1" id="KW-0175">Coiled coil</keyword>
<feature type="region of interest" description="Disordered" evidence="2">
    <location>
        <begin position="327"/>
        <end position="405"/>
    </location>
</feature>
<feature type="compositionally biased region" description="Polar residues" evidence="2">
    <location>
        <begin position="454"/>
        <end position="473"/>
    </location>
</feature>
<sequence>MLRNRASTKNLSKKDRERRKDDGKSIYTIESLTSEVESIQMEINEVLATASQSETEFNASESVLLAELDQLRERKKIDDQQKSQIRSEAKALEDSKRSLETTKVKVEKRYKQLQEEFNRKNARRQKWQQEISQSKDTLQKLDSDIKEAKIEAMKRIEDFKKNISACQGELFTLEEETKKLATDCRRVEGQRTATLKAIEECAENTDNTTGIVHSDFLESSVLSNELVDQRLKDVLKTDVDIDATLEDGWQRAQKELEVRYLDVKQRYEEAYHAYYEAVNKYDNHLRSSSNNSLVLDSLNAATTAQDNKRSHSQRKNKSLPLNISDMSVADSSLSPPAPMTSTALANNSPHRSHSDLYHPSGLSIDTSTSLVNNSNNPSSGSNRGSAESSNRSQLMNDNDNLMSPDVDMLLPSNLFSNADDVHKPVPPLYSNNLFDDSNSETTGGRPSGSILGNVLQQRGQGRASSFGSGTSPKPSLLSMREQYNDGGAASPILPSSPQGSFQTFPLFHRATAPNSFASPPPAPPPPTNGNTPYMQTQPQQQKTSPPNTAKKLSNMFFFGRRSDGRTTEHQTDNALFHPSSGMGGDTWSVHSGEIAPIGSRRRTGSYSSIGNNSNSFLGPWNRDTVNPADNNSLLLAPSHSNNGSTVSLESSKFGGVLNGSSISLEPTTSSLWKQQNAYSDNEATAVPQVLVNDHEYDPQDQLGSSEFEEAIHDSGRSVDSKGSTGSGGMGNKFSKGFAGLFSSSNNNGPNEKLPVNTEKSIASLFGKSSDDEDSRENIIQKSMRSFSVRKSSNSSTSSTTHNGKFKVRSLSFFGSKKDHLKEDNNEAIVEEDADMDIKEFLADDRDNDDDDDDDLPNQRSLNVQT</sequence>
<evidence type="ECO:0000256" key="1">
    <source>
        <dbReference type="SAM" id="Coils"/>
    </source>
</evidence>
<gene>
    <name evidence="3" type="ORF">TRICI_005489</name>
</gene>
<feature type="region of interest" description="Disordered" evidence="2">
    <location>
        <begin position="1"/>
        <end position="25"/>
    </location>
</feature>
<proteinExistence type="predicted"/>
<feature type="compositionally biased region" description="Pro residues" evidence="2">
    <location>
        <begin position="518"/>
        <end position="527"/>
    </location>
</feature>
<feature type="region of interest" description="Disordered" evidence="2">
    <location>
        <begin position="820"/>
        <end position="865"/>
    </location>
</feature>
<feature type="region of interest" description="Disordered" evidence="2">
    <location>
        <begin position="303"/>
        <end position="322"/>
    </location>
</feature>
<feature type="compositionally biased region" description="Low complexity" evidence="2">
    <location>
        <begin position="782"/>
        <end position="800"/>
    </location>
</feature>
<dbReference type="OrthoDB" id="5572782at2759"/>
<reference evidence="3" key="1">
    <citation type="journal article" date="2019" name="G3 (Bethesda)">
        <title>Genome Assemblies of Two Rare Opportunistic Yeast Pathogens: Diutina rugosa (syn. Candida rugosa) and Trichomonascus ciferrii (syn. Candida ciferrii).</title>
        <authorList>
            <person name="Mixao V."/>
            <person name="Saus E."/>
            <person name="Hansen A.P."/>
            <person name="Lass-Florl C."/>
            <person name="Gabaldon T."/>
        </authorList>
    </citation>
    <scope>NUCLEOTIDE SEQUENCE</scope>
    <source>
        <strain evidence="3">CBS 4856</strain>
    </source>
</reference>
<feature type="compositionally biased region" description="Basic and acidic residues" evidence="2">
    <location>
        <begin position="12"/>
        <end position="24"/>
    </location>
</feature>
<feature type="coiled-coil region" evidence="1">
    <location>
        <begin position="29"/>
        <end position="176"/>
    </location>
</feature>
<dbReference type="EMBL" id="SWFS01000430">
    <property type="protein sequence ID" value="KAA8904439.1"/>
    <property type="molecule type" value="Genomic_DNA"/>
</dbReference>
<keyword evidence="4" id="KW-1185">Reference proteome</keyword>
<feature type="compositionally biased region" description="Low complexity" evidence="2">
    <location>
        <begin position="367"/>
        <end position="392"/>
    </location>
</feature>
<dbReference type="Proteomes" id="UP000761534">
    <property type="component" value="Unassembled WGS sequence"/>
</dbReference>
<feature type="compositionally biased region" description="Polar residues" evidence="2">
    <location>
        <begin position="1"/>
        <end position="10"/>
    </location>
</feature>
<feature type="region of interest" description="Disordered" evidence="2">
    <location>
        <begin position="432"/>
        <end position="479"/>
    </location>
</feature>
<evidence type="ECO:0000256" key="2">
    <source>
        <dbReference type="SAM" id="MobiDB-lite"/>
    </source>
</evidence>
<feature type="compositionally biased region" description="Basic and acidic residues" evidence="2">
    <location>
        <begin position="835"/>
        <end position="844"/>
    </location>
</feature>
<organism evidence="3 4">
    <name type="scientific">Trichomonascus ciferrii</name>
    <dbReference type="NCBI Taxonomy" id="44093"/>
    <lineage>
        <taxon>Eukaryota</taxon>
        <taxon>Fungi</taxon>
        <taxon>Dikarya</taxon>
        <taxon>Ascomycota</taxon>
        <taxon>Saccharomycotina</taxon>
        <taxon>Dipodascomycetes</taxon>
        <taxon>Dipodascales</taxon>
        <taxon>Trichomonascaceae</taxon>
        <taxon>Trichomonascus</taxon>
        <taxon>Trichomonascus ciferrii complex</taxon>
    </lineage>
</organism>
<dbReference type="AlphaFoldDB" id="A0A642USH9"/>
<dbReference type="VEuPathDB" id="FungiDB:TRICI_005489"/>
<name>A0A642USH9_9ASCO</name>
<feature type="compositionally biased region" description="Acidic residues" evidence="2">
    <location>
        <begin position="845"/>
        <end position="855"/>
    </location>
</feature>
<feature type="region of interest" description="Disordered" evidence="2">
    <location>
        <begin position="511"/>
        <end position="548"/>
    </location>
</feature>